<dbReference type="SMART" id="SM00367">
    <property type="entry name" value="LRR_CC"/>
    <property type="match status" value="11"/>
</dbReference>
<dbReference type="PANTHER" id="PTHR13318">
    <property type="entry name" value="PARTNER OF PAIRED, ISOFORM B-RELATED"/>
    <property type="match status" value="1"/>
</dbReference>
<sequence length="945" mass="104157">MSDDPRSRSRSNNVLIQHQAYPDGIPGKLPRRRTSPTRNTESGASRLLNRHELPGLPDGSRMTIAAEQMARLDISRHEATPSPSPSYTRRAGSRETPSVTSQSEGEEDEAGETSGFGSGLIRKKAASTSVLKAQHHPGRESSIDTLEDETDGTVSQTVLEKAWGPAPTKRRTRSWLSLDPDRTPGYEAPDQLHQAGNQDQGEGVELDARGEEAEDSEEGEEKRSIADDLPPEIILQILGHLTDYNDINNVLYISRIWCQCTIPLIWTRPNIHDERSLRGLIRILRLSTGRGKDILYKSTNTTFPYHLLIKRLYFCTLGTRLQDEHVIEFAQCEALEKIAMKGNKYVSPRALTQLVKGKDKLVVVDIGETRVDDQVLITLGRDCPELVGLSIPDCHHFTPLGLITFANSEKKKLRRIKLSRSIGVDSESISALVKACPSLLEIELSGSQDVTDSALIDIWLHAGRLREIDLKGSDKLTAKGFPVLSELKTIDDQSFPPEHSDHLSSPRESDSKTVPPEADYSVFSSIPRAIPASLNLSTLRVVDMESCSGLTDAAIDALTWNARWIRAITLAKCSQLTDASLLSLCRLGKHLHHVHLGYVPKITDWGVCKLARGCNRLRYIDLAGDSLLSDLSVFELAANCPKLKRVGLVRVAQLTDAAISALVDRSEEAAANLERLHLSYCDNISVKAITHLLKGARNITHLSLTDVSAFKQPEFQRLAQPVPEAYTSGQRAAFCVFTRDGVIKLRKWLTAKEDQRSPFTWRDSTVERTTSESLSHYHSRQRAAAMAWLGSPPTEREPRAPLAEMMAATSSSSDFGVTLGANPVTLNEEPVASRNTVPFHRNRLQSIDRPTPLYARTPQGRIPSLNTTSLQSTASTANRTTSSERFTLQPGGTSANSSSAVSRGSRSSAQTTRSTHLDNMLEDIQHRRNGTVRQAQPSASSQTPP</sequence>
<evidence type="ECO:0000259" key="2">
    <source>
        <dbReference type="Pfam" id="PF12937"/>
    </source>
</evidence>
<dbReference type="SUPFAM" id="SSF52047">
    <property type="entry name" value="RNI-like"/>
    <property type="match status" value="1"/>
</dbReference>
<dbReference type="Proteomes" id="UP000812966">
    <property type="component" value="Unassembled WGS sequence"/>
</dbReference>
<gene>
    <name evidence="4" type="ORF">FFLO_02312</name>
</gene>
<protein>
    <recommendedName>
        <fullName evidence="6">F-box domain-containing protein</fullName>
    </recommendedName>
</protein>
<dbReference type="AlphaFoldDB" id="A0A8K0JT12"/>
<evidence type="ECO:0008006" key="6">
    <source>
        <dbReference type="Google" id="ProtNLM"/>
    </source>
</evidence>
<feature type="domain" description="F-box" evidence="2">
    <location>
        <begin position="227"/>
        <end position="271"/>
    </location>
</feature>
<organism evidence="4 5">
    <name type="scientific">Filobasidium floriforme</name>
    <dbReference type="NCBI Taxonomy" id="5210"/>
    <lineage>
        <taxon>Eukaryota</taxon>
        <taxon>Fungi</taxon>
        <taxon>Dikarya</taxon>
        <taxon>Basidiomycota</taxon>
        <taxon>Agaricomycotina</taxon>
        <taxon>Tremellomycetes</taxon>
        <taxon>Filobasidiales</taxon>
        <taxon>Filobasidiaceae</taxon>
        <taxon>Filobasidium</taxon>
    </lineage>
</organism>
<feature type="region of interest" description="Disordered" evidence="1">
    <location>
        <begin position="72"/>
        <end position="225"/>
    </location>
</feature>
<dbReference type="GO" id="GO:0031146">
    <property type="term" value="P:SCF-dependent proteasomal ubiquitin-dependent protein catabolic process"/>
    <property type="evidence" value="ECO:0007669"/>
    <property type="project" value="TreeGrafter"/>
</dbReference>
<dbReference type="InterPro" id="IPR006553">
    <property type="entry name" value="Leu-rich_rpt_Cys-con_subtyp"/>
</dbReference>
<reference evidence="4" key="1">
    <citation type="submission" date="2020-04" db="EMBL/GenBank/DDBJ databases">
        <title>Analysis of mating type loci in Filobasidium floriforme.</title>
        <authorList>
            <person name="Nowrousian M."/>
        </authorList>
    </citation>
    <scope>NUCLEOTIDE SEQUENCE</scope>
    <source>
        <strain evidence="4">CBS 6242</strain>
    </source>
</reference>
<feature type="compositionally biased region" description="Low complexity" evidence="1">
    <location>
        <begin position="891"/>
        <end position="909"/>
    </location>
</feature>
<feature type="compositionally biased region" description="Basic and acidic residues" evidence="1">
    <location>
        <begin position="498"/>
        <end position="511"/>
    </location>
</feature>
<dbReference type="Pfam" id="PF12937">
    <property type="entry name" value="F-box-like"/>
    <property type="match status" value="1"/>
</dbReference>
<dbReference type="InterPro" id="IPR001810">
    <property type="entry name" value="F-box_dom"/>
</dbReference>
<dbReference type="GO" id="GO:0019005">
    <property type="term" value="C:SCF ubiquitin ligase complex"/>
    <property type="evidence" value="ECO:0007669"/>
    <property type="project" value="TreeGrafter"/>
</dbReference>
<dbReference type="Gene3D" id="3.80.10.10">
    <property type="entry name" value="Ribonuclease Inhibitor"/>
    <property type="match status" value="2"/>
</dbReference>
<evidence type="ECO:0000313" key="5">
    <source>
        <dbReference type="Proteomes" id="UP000812966"/>
    </source>
</evidence>
<feature type="region of interest" description="Disordered" evidence="1">
    <location>
        <begin position="1"/>
        <end position="60"/>
    </location>
</feature>
<evidence type="ECO:0000259" key="3">
    <source>
        <dbReference type="Pfam" id="PF25372"/>
    </source>
</evidence>
<accession>A0A8K0JT12</accession>
<feature type="compositionally biased region" description="Polar residues" evidence="1">
    <location>
        <begin position="931"/>
        <end position="945"/>
    </location>
</feature>
<dbReference type="EMBL" id="JABELV010000036">
    <property type="protein sequence ID" value="KAG7562226.1"/>
    <property type="molecule type" value="Genomic_DNA"/>
</dbReference>
<feature type="domain" description="F-box/LRR-repeat protein 15-like leucin rich repeat" evidence="3">
    <location>
        <begin position="572"/>
        <end position="703"/>
    </location>
</feature>
<dbReference type="InterPro" id="IPR032675">
    <property type="entry name" value="LRR_dom_sf"/>
</dbReference>
<dbReference type="SUPFAM" id="SSF81383">
    <property type="entry name" value="F-box domain"/>
    <property type="match status" value="1"/>
</dbReference>
<proteinExistence type="predicted"/>
<name>A0A8K0JT12_9TREE</name>
<evidence type="ECO:0000256" key="1">
    <source>
        <dbReference type="SAM" id="MobiDB-lite"/>
    </source>
</evidence>
<dbReference type="InterPro" id="IPR036047">
    <property type="entry name" value="F-box-like_dom_sf"/>
</dbReference>
<keyword evidence="5" id="KW-1185">Reference proteome</keyword>
<dbReference type="PANTHER" id="PTHR13318:SF247">
    <property type="entry name" value="GH16156P"/>
    <property type="match status" value="1"/>
</dbReference>
<dbReference type="OrthoDB" id="10257471at2759"/>
<dbReference type="InterPro" id="IPR057207">
    <property type="entry name" value="FBXL15_LRR"/>
</dbReference>
<dbReference type="Pfam" id="PF25372">
    <property type="entry name" value="DUF7885"/>
    <property type="match status" value="1"/>
</dbReference>
<evidence type="ECO:0000313" key="4">
    <source>
        <dbReference type="EMBL" id="KAG7562226.1"/>
    </source>
</evidence>
<feature type="region of interest" description="Disordered" evidence="1">
    <location>
        <begin position="826"/>
        <end position="945"/>
    </location>
</feature>
<feature type="compositionally biased region" description="Low complexity" evidence="1">
    <location>
        <begin position="872"/>
        <end position="883"/>
    </location>
</feature>
<comment type="caution">
    <text evidence="4">The sequence shown here is derived from an EMBL/GenBank/DDBJ whole genome shotgun (WGS) entry which is preliminary data.</text>
</comment>
<feature type="region of interest" description="Disordered" evidence="1">
    <location>
        <begin position="492"/>
        <end position="515"/>
    </location>
</feature>